<feature type="domain" description="Glycosyltransferase 2-like" evidence="1">
    <location>
        <begin position="5"/>
        <end position="151"/>
    </location>
</feature>
<protein>
    <submittedName>
        <fullName evidence="2">Glycosyltransferase family 2 protein</fullName>
    </submittedName>
</protein>
<accession>A0A9X1VML4</accession>
<dbReference type="Pfam" id="PF00535">
    <property type="entry name" value="Glycos_transf_2"/>
    <property type="match status" value="1"/>
</dbReference>
<dbReference type="CDD" id="cd00761">
    <property type="entry name" value="Glyco_tranf_GTA_type"/>
    <property type="match status" value="1"/>
</dbReference>
<dbReference type="Proteomes" id="UP001139369">
    <property type="component" value="Unassembled WGS sequence"/>
</dbReference>
<keyword evidence="3" id="KW-1185">Reference proteome</keyword>
<dbReference type="InterPro" id="IPR001173">
    <property type="entry name" value="Glyco_trans_2-like"/>
</dbReference>
<sequence length="326" mass="38803">MALITVVLPVYNVEKYIKECMDSILNQTIQDFEIIVIDDCSTDNTLDVIRNYKDDRIKIYEKEENKGLIDSLNIGFKVAKGKYIARVDGDDINVLNRFEKQINFLELNTDIDACGCWLQAFSASKVIIKHKEFHKEIKSYMLLSNPMSLGATMLRRKSYEGFSFGKKMWHAEDYDFWARTVWSCRLHNLQEILYYYRVHDKQVSSQFKQTQLENDIIIKLNLFKKINYNQKIFTDALVTKVMYTNNYISVAELYQFLKWTNIILKNNNCYDSKFLKEIINEIIRKLVYNIYFVGGREKIDKKWRLKALFILPLREFLFVVRKKIKL</sequence>
<proteinExistence type="predicted"/>
<reference evidence="2" key="1">
    <citation type="submission" date="2022-02" db="EMBL/GenBank/DDBJ databases">
        <title>Polaribacter sp. MSW13, isolated from seawater.</title>
        <authorList>
            <person name="Kristyanto S."/>
            <person name="Jung J."/>
            <person name="Jeon C.O."/>
        </authorList>
    </citation>
    <scope>NUCLEOTIDE SEQUENCE</scope>
    <source>
        <strain evidence="2">MSW13</strain>
    </source>
</reference>
<dbReference type="PANTHER" id="PTHR43685">
    <property type="entry name" value="GLYCOSYLTRANSFERASE"/>
    <property type="match status" value="1"/>
</dbReference>
<evidence type="ECO:0000313" key="2">
    <source>
        <dbReference type="EMBL" id="MCI2228383.1"/>
    </source>
</evidence>
<comment type="caution">
    <text evidence="2">The sequence shown here is derived from an EMBL/GenBank/DDBJ whole genome shotgun (WGS) entry which is preliminary data.</text>
</comment>
<dbReference type="SUPFAM" id="SSF53448">
    <property type="entry name" value="Nucleotide-diphospho-sugar transferases"/>
    <property type="match status" value="1"/>
</dbReference>
<dbReference type="PANTHER" id="PTHR43685:SF10">
    <property type="entry name" value="LACTO-N-NEOTETRAOSE BIOSYNTHESIS GLYCOSYL TRANSFERASE LGTA"/>
    <property type="match status" value="1"/>
</dbReference>
<dbReference type="EMBL" id="JAKQYM010000002">
    <property type="protein sequence ID" value="MCI2228383.1"/>
    <property type="molecule type" value="Genomic_DNA"/>
</dbReference>
<dbReference type="InterPro" id="IPR050834">
    <property type="entry name" value="Glycosyltransf_2"/>
</dbReference>
<dbReference type="AlphaFoldDB" id="A0A9X1VML4"/>
<evidence type="ECO:0000259" key="1">
    <source>
        <dbReference type="Pfam" id="PF00535"/>
    </source>
</evidence>
<dbReference type="InterPro" id="IPR029044">
    <property type="entry name" value="Nucleotide-diphossugar_trans"/>
</dbReference>
<organism evidence="2 3">
    <name type="scientific">Polaribacter marinus</name>
    <dbReference type="NCBI Taxonomy" id="2916838"/>
    <lineage>
        <taxon>Bacteria</taxon>
        <taxon>Pseudomonadati</taxon>
        <taxon>Bacteroidota</taxon>
        <taxon>Flavobacteriia</taxon>
        <taxon>Flavobacteriales</taxon>
        <taxon>Flavobacteriaceae</taxon>
    </lineage>
</organism>
<gene>
    <name evidence="2" type="ORF">MC378_04330</name>
</gene>
<name>A0A9X1VML4_9FLAO</name>
<evidence type="ECO:0000313" key="3">
    <source>
        <dbReference type="Proteomes" id="UP001139369"/>
    </source>
</evidence>
<dbReference type="RefSeq" id="WP_242177496.1">
    <property type="nucleotide sequence ID" value="NZ_JAKQYM010000002.1"/>
</dbReference>
<dbReference type="Gene3D" id="3.90.550.10">
    <property type="entry name" value="Spore Coat Polysaccharide Biosynthesis Protein SpsA, Chain A"/>
    <property type="match status" value="1"/>
</dbReference>